<evidence type="ECO:0008006" key="3">
    <source>
        <dbReference type="Google" id="ProtNLM"/>
    </source>
</evidence>
<reference evidence="1 2" key="1">
    <citation type="submission" date="2016-08" db="EMBL/GenBank/DDBJ databases">
        <title>A Parts List for Fungal Cellulosomes Revealed by Comparative Genomics.</title>
        <authorList>
            <consortium name="DOE Joint Genome Institute"/>
            <person name="Haitjema C.H."/>
            <person name="Gilmore S.P."/>
            <person name="Henske J.K."/>
            <person name="Solomon K.V."/>
            <person name="De Groot R."/>
            <person name="Kuo A."/>
            <person name="Mondo S.J."/>
            <person name="Salamov A.A."/>
            <person name="Labutti K."/>
            <person name="Zhao Z."/>
            <person name="Chiniquy J."/>
            <person name="Barry K."/>
            <person name="Brewer H.M."/>
            <person name="Purvine S.O."/>
            <person name="Wright A.T."/>
            <person name="Boxma B."/>
            <person name="Van Alen T."/>
            <person name="Hackstein J.H."/>
            <person name="Baker S.E."/>
            <person name="Grigoriev I.V."/>
            <person name="O'Malley M.A."/>
        </authorList>
    </citation>
    <scope>NUCLEOTIDE SEQUENCE [LARGE SCALE GENOMIC DNA]</scope>
    <source>
        <strain evidence="1 2">G1</strain>
    </source>
</reference>
<accession>A0A1Y2DU51</accession>
<organism evidence="1 2">
    <name type="scientific">Neocallimastix californiae</name>
    <dbReference type="NCBI Taxonomy" id="1754190"/>
    <lineage>
        <taxon>Eukaryota</taxon>
        <taxon>Fungi</taxon>
        <taxon>Fungi incertae sedis</taxon>
        <taxon>Chytridiomycota</taxon>
        <taxon>Chytridiomycota incertae sedis</taxon>
        <taxon>Neocallimastigomycetes</taxon>
        <taxon>Neocallimastigales</taxon>
        <taxon>Neocallimastigaceae</taxon>
        <taxon>Neocallimastix</taxon>
    </lineage>
</organism>
<protein>
    <recommendedName>
        <fullName evidence="3">Ankyrin</fullName>
    </recommendedName>
</protein>
<sequence length="125" mass="14716">MVDNFKLIKLLVKYYLKINNINDKGEISSIIVVKKQNSNIEILQPLLLNIINGPSFINIYTKNDKRKVPLLYAVKEQNYEMIQNFLSHGDIENVIKNIFYIESLFHIKYSLYINSKNCRSETFLL</sequence>
<name>A0A1Y2DU51_9FUNG</name>
<proteinExistence type="predicted"/>
<dbReference type="EMBL" id="MCOG01000057">
    <property type="protein sequence ID" value="ORY62798.1"/>
    <property type="molecule type" value="Genomic_DNA"/>
</dbReference>
<gene>
    <name evidence="1" type="ORF">LY90DRAFT_505373</name>
</gene>
<comment type="caution">
    <text evidence="1">The sequence shown here is derived from an EMBL/GenBank/DDBJ whole genome shotgun (WGS) entry which is preliminary data.</text>
</comment>
<dbReference type="InterPro" id="IPR036770">
    <property type="entry name" value="Ankyrin_rpt-contain_sf"/>
</dbReference>
<dbReference type="Gene3D" id="1.25.40.20">
    <property type="entry name" value="Ankyrin repeat-containing domain"/>
    <property type="match status" value="1"/>
</dbReference>
<dbReference type="AlphaFoldDB" id="A0A1Y2DU51"/>
<dbReference type="SUPFAM" id="SSF48403">
    <property type="entry name" value="Ankyrin repeat"/>
    <property type="match status" value="1"/>
</dbReference>
<evidence type="ECO:0000313" key="2">
    <source>
        <dbReference type="Proteomes" id="UP000193920"/>
    </source>
</evidence>
<evidence type="ECO:0000313" key="1">
    <source>
        <dbReference type="EMBL" id="ORY62798.1"/>
    </source>
</evidence>
<keyword evidence="2" id="KW-1185">Reference proteome</keyword>
<dbReference type="Proteomes" id="UP000193920">
    <property type="component" value="Unassembled WGS sequence"/>
</dbReference>